<accession>A0A2P4ZU45</accession>
<dbReference type="InterPro" id="IPR021858">
    <property type="entry name" value="Fun_TF"/>
</dbReference>
<dbReference type="GeneID" id="29988584"/>
<dbReference type="PANTHER" id="PTHR37534:SF46">
    <property type="entry name" value="ZN(II)2CYS6 TRANSCRIPTION FACTOR (EUROFUNG)"/>
    <property type="match status" value="1"/>
</dbReference>
<dbReference type="InterPro" id="IPR001138">
    <property type="entry name" value="Zn2Cys6_DnaBD"/>
</dbReference>
<dbReference type="GO" id="GO:0005634">
    <property type="term" value="C:nucleus"/>
    <property type="evidence" value="ECO:0007669"/>
    <property type="project" value="UniProtKB-SubCell"/>
</dbReference>
<dbReference type="EMBL" id="JPDN02000009">
    <property type="protein sequence ID" value="PON27808.1"/>
    <property type="molecule type" value="Genomic_DNA"/>
</dbReference>
<dbReference type="InterPro" id="IPR036864">
    <property type="entry name" value="Zn2-C6_fun-type_DNA-bd_sf"/>
</dbReference>
<feature type="domain" description="Zn(2)-C6 fungal-type" evidence="3">
    <location>
        <begin position="14"/>
        <end position="42"/>
    </location>
</feature>
<protein>
    <recommendedName>
        <fullName evidence="3">Zn(2)-C6 fungal-type domain-containing protein</fullName>
    </recommendedName>
</protein>
<reference evidence="4 5" key="1">
    <citation type="journal article" date="2016" name="Genome Announc.">
        <title>Draft Whole-Genome Sequence of Trichoderma gamsii T6085, a Promising Biocontrol Agent of Fusarium Head Blight on Wheat.</title>
        <authorList>
            <person name="Baroncelli R."/>
            <person name="Zapparata A."/>
            <person name="Piaggeschi G."/>
            <person name="Sarrocco S."/>
            <person name="Vannacci G."/>
        </authorList>
    </citation>
    <scope>NUCLEOTIDE SEQUENCE [LARGE SCALE GENOMIC DNA]</scope>
    <source>
        <strain evidence="4 5">T6085</strain>
    </source>
</reference>
<comment type="caution">
    <text evidence="4">The sequence shown here is derived from an EMBL/GenBank/DDBJ whole genome shotgun (WGS) entry which is preliminary data.</text>
</comment>
<dbReference type="Pfam" id="PF11951">
    <property type="entry name" value="Fungal_trans_2"/>
    <property type="match status" value="1"/>
</dbReference>
<dbReference type="GO" id="GO:0008270">
    <property type="term" value="F:zinc ion binding"/>
    <property type="evidence" value="ECO:0007669"/>
    <property type="project" value="InterPro"/>
</dbReference>
<dbReference type="CDD" id="cd00067">
    <property type="entry name" value="GAL4"/>
    <property type="match status" value="1"/>
</dbReference>
<dbReference type="Pfam" id="PF00172">
    <property type="entry name" value="Zn_clus"/>
    <property type="match status" value="1"/>
</dbReference>
<dbReference type="SMART" id="SM00066">
    <property type="entry name" value="GAL4"/>
    <property type="match status" value="1"/>
</dbReference>
<proteinExistence type="predicted"/>
<dbReference type="RefSeq" id="XP_018658282.1">
    <property type="nucleotide sequence ID" value="XM_018808501.1"/>
</dbReference>
<evidence type="ECO:0000256" key="2">
    <source>
        <dbReference type="ARBA" id="ARBA00023242"/>
    </source>
</evidence>
<sequence length="574" mass="64942">MPRPRKQVTRSFSACWTCRRRRVKCSGAGLPCKQCKKCRLECEGYSIQLVWVDQKTGTYPPFSRRSMDFEQTWRGWPSFSDDHLQRLIEEMDSVDLPIADHSLPLSPFTVFHSTKQADPSILDRPTAKKPDLNLQDFASSTDSSQSESPPTPYIEAFCSLLRPLTPTIYDCLSSSRDEATIFHHYVTWIAPIMIPVDSTNNPWKSVYPSTALQDSSPASRALYHAIIAQSAFNLANLYKENRQIHHQKQSVALEHYGASLRELSQTLSCTKEAEYNACAATLYTLMISEGQARDSVAWRSHFHGAGSFVTQFVRQKPWAQSTHSWVISQSIALSFEISQTGNAKPHNRSPITEILFEGVALRRNFGYTIGASCDVLRIISSTRLFMERIAHGDVPENLWIIVQSYIAELLPENDAQCAIDLDIPERENIVKLLPRTEQFRFLDCLHLRLFRTAALIYIYQAILKVPPRGVSKYVRSVLLDAMTFIHIRGGAISMWPVFIAATEATDEADQQIVEHWLAVSSQLGIPNRLVAGTVIRQIWHDRAQEALAKGVEPDQVVLDWKAVQQRLGVDLLLL</sequence>
<name>A0A2P4ZU45_9HYPO</name>
<evidence type="ECO:0000313" key="5">
    <source>
        <dbReference type="Proteomes" id="UP000054821"/>
    </source>
</evidence>
<keyword evidence="2" id="KW-0539">Nucleus</keyword>
<dbReference type="STRING" id="398673.A0A2P4ZU45"/>
<evidence type="ECO:0000256" key="1">
    <source>
        <dbReference type="ARBA" id="ARBA00004123"/>
    </source>
</evidence>
<keyword evidence="5" id="KW-1185">Reference proteome</keyword>
<dbReference type="PROSITE" id="PS50048">
    <property type="entry name" value="ZN2_CY6_FUNGAL_2"/>
    <property type="match status" value="1"/>
</dbReference>
<dbReference type="AlphaFoldDB" id="A0A2P4ZU45"/>
<evidence type="ECO:0000313" key="4">
    <source>
        <dbReference type="EMBL" id="PON27808.1"/>
    </source>
</evidence>
<dbReference type="GO" id="GO:0000981">
    <property type="term" value="F:DNA-binding transcription factor activity, RNA polymerase II-specific"/>
    <property type="evidence" value="ECO:0007669"/>
    <property type="project" value="InterPro"/>
</dbReference>
<gene>
    <name evidence="4" type="ORF">TGAM01_v203574</name>
</gene>
<dbReference type="Proteomes" id="UP000054821">
    <property type="component" value="Unassembled WGS sequence"/>
</dbReference>
<dbReference type="SUPFAM" id="SSF57701">
    <property type="entry name" value="Zn2/Cys6 DNA-binding domain"/>
    <property type="match status" value="1"/>
</dbReference>
<dbReference type="PROSITE" id="PS00463">
    <property type="entry name" value="ZN2_CY6_FUNGAL_1"/>
    <property type="match status" value="1"/>
</dbReference>
<dbReference type="PANTHER" id="PTHR37534">
    <property type="entry name" value="TRANSCRIPTIONAL ACTIVATOR PROTEIN UGA3"/>
    <property type="match status" value="1"/>
</dbReference>
<dbReference type="Gene3D" id="4.10.240.10">
    <property type="entry name" value="Zn(2)-C6 fungal-type DNA-binding domain"/>
    <property type="match status" value="1"/>
</dbReference>
<comment type="subcellular location">
    <subcellularLocation>
        <location evidence="1">Nucleus</location>
    </subcellularLocation>
</comment>
<evidence type="ECO:0000259" key="3">
    <source>
        <dbReference type="PROSITE" id="PS50048"/>
    </source>
</evidence>
<organism evidence="4 5">
    <name type="scientific">Trichoderma gamsii</name>
    <dbReference type="NCBI Taxonomy" id="398673"/>
    <lineage>
        <taxon>Eukaryota</taxon>
        <taxon>Fungi</taxon>
        <taxon>Dikarya</taxon>
        <taxon>Ascomycota</taxon>
        <taxon>Pezizomycotina</taxon>
        <taxon>Sordariomycetes</taxon>
        <taxon>Hypocreomycetidae</taxon>
        <taxon>Hypocreales</taxon>
        <taxon>Hypocreaceae</taxon>
        <taxon>Trichoderma</taxon>
    </lineage>
</organism>